<keyword evidence="7" id="KW-0068">Autocatalytic cleavage</keyword>
<dbReference type="Gene3D" id="3.30.1640.10">
    <property type="entry name" value="mini-chromosome maintenance (MCM) complex, chain A, domain 1"/>
    <property type="match status" value="1"/>
</dbReference>
<dbReference type="Proteomes" id="UP001149090">
    <property type="component" value="Unassembled WGS sequence"/>
</dbReference>
<dbReference type="InterPro" id="IPR006141">
    <property type="entry name" value="Intein_N"/>
</dbReference>
<dbReference type="Gene3D" id="3.10.28.10">
    <property type="entry name" value="Homing endonucleases"/>
    <property type="match status" value="1"/>
</dbReference>
<evidence type="ECO:0000256" key="1">
    <source>
        <dbReference type="ARBA" id="ARBA00004123"/>
    </source>
</evidence>
<dbReference type="Pfam" id="PF17855">
    <property type="entry name" value="MCM_lid"/>
    <property type="match status" value="1"/>
</dbReference>
<dbReference type="SUPFAM" id="SSF52540">
    <property type="entry name" value="P-loop containing nucleoside triphosphate hydrolases"/>
    <property type="match status" value="2"/>
</dbReference>
<dbReference type="GO" id="GO:0005634">
    <property type="term" value="C:nucleus"/>
    <property type="evidence" value="ECO:0007669"/>
    <property type="project" value="UniProtKB-SubCell"/>
</dbReference>
<dbReference type="GO" id="GO:0006270">
    <property type="term" value="P:DNA replication initiation"/>
    <property type="evidence" value="ECO:0007669"/>
    <property type="project" value="InterPro"/>
</dbReference>
<dbReference type="GO" id="GO:0000727">
    <property type="term" value="P:double-strand break repair via break-induced replication"/>
    <property type="evidence" value="ECO:0007669"/>
    <property type="project" value="TreeGrafter"/>
</dbReference>
<feature type="domain" description="MCM C-terminal AAA(+) ATPase" evidence="13">
    <location>
        <begin position="901"/>
        <end position="1029"/>
    </location>
</feature>
<dbReference type="GO" id="GO:0005524">
    <property type="term" value="F:ATP binding"/>
    <property type="evidence" value="ECO:0007669"/>
    <property type="project" value="UniProtKB-KW"/>
</dbReference>
<dbReference type="SMART" id="SM00306">
    <property type="entry name" value="HintN"/>
    <property type="match status" value="1"/>
</dbReference>
<dbReference type="InterPro" id="IPR027434">
    <property type="entry name" value="Homing_endonucl"/>
</dbReference>
<dbReference type="EC" id="3.6.4.12" evidence="2"/>
<dbReference type="GO" id="GO:0006271">
    <property type="term" value="P:DNA strand elongation involved in DNA replication"/>
    <property type="evidence" value="ECO:0007669"/>
    <property type="project" value="TreeGrafter"/>
</dbReference>
<keyword evidence="12" id="KW-0131">Cell cycle</keyword>
<evidence type="ECO:0000256" key="11">
    <source>
        <dbReference type="ARBA" id="ARBA00023242"/>
    </source>
</evidence>
<evidence type="ECO:0000256" key="3">
    <source>
        <dbReference type="ARBA" id="ARBA00022705"/>
    </source>
</evidence>
<feature type="domain" description="MCM C-terminal AAA(+) ATPase" evidence="13">
    <location>
        <begin position="346"/>
        <end position="425"/>
    </location>
</feature>
<proteinExistence type="predicted"/>
<dbReference type="Pfam" id="PF14551">
    <property type="entry name" value="MCM_N"/>
    <property type="match status" value="1"/>
</dbReference>
<keyword evidence="5" id="KW-0378">Hydrolase</keyword>
<keyword evidence="15" id="KW-1185">Reference proteome</keyword>
<evidence type="ECO:0000256" key="6">
    <source>
        <dbReference type="ARBA" id="ARBA00022806"/>
    </source>
</evidence>
<keyword evidence="4" id="KW-0547">Nucleotide-binding</keyword>
<dbReference type="Pfam" id="PF17207">
    <property type="entry name" value="MCM_OB"/>
    <property type="match status" value="1"/>
</dbReference>
<dbReference type="NCBIfam" id="TIGR01445">
    <property type="entry name" value="intein_Nterm"/>
    <property type="match status" value="1"/>
</dbReference>
<dbReference type="PROSITE" id="PS50051">
    <property type="entry name" value="MCM_2"/>
    <property type="match status" value="2"/>
</dbReference>
<dbReference type="InterPro" id="IPR008050">
    <property type="entry name" value="MCM7"/>
</dbReference>
<evidence type="ECO:0000256" key="4">
    <source>
        <dbReference type="ARBA" id="ARBA00022741"/>
    </source>
</evidence>
<dbReference type="Pfam" id="PF00493">
    <property type="entry name" value="MCM"/>
    <property type="match status" value="2"/>
</dbReference>
<dbReference type="InterPro" id="IPR012340">
    <property type="entry name" value="NA-bd_OB-fold"/>
</dbReference>
<dbReference type="AlphaFoldDB" id="A0A9Q0LHF9"/>
<keyword evidence="8" id="KW-0067">ATP-binding</keyword>
<dbReference type="CDD" id="cd00081">
    <property type="entry name" value="Hint"/>
    <property type="match status" value="1"/>
</dbReference>
<keyword evidence="6" id="KW-0347">Helicase</keyword>
<evidence type="ECO:0000313" key="15">
    <source>
        <dbReference type="Proteomes" id="UP001149090"/>
    </source>
</evidence>
<name>A0A9Q0LHF9_ANAIG</name>
<dbReference type="PRINTS" id="PR00379">
    <property type="entry name" value="INTEIN"/>
</dbReference>
<dbReference type="InterPro" id="IPR030934">
    <property type="entry name" value="Intein_C"/>
</dbReference>
<evidence type="ECO:0000256" key="10">
    <source>
        <dbReference type="ARBA" id="ARBA00023125"/>
    </source>
</evidence>
<evidence type="ECO:0000256" key="2">
    <source>
        <dbReference type="ARBA" id="ARBA00012551"/>
    </source>
</evidence>
<dbReference type="PRINTS" id="PR01663">
    <property type="entry name" value="MCMPROTEIN7"/>
</dbReference>
<keyword evidence="3" id="KW-0235">DNA replication</keyword>
<sequence>MEFPSQNELSQFTFPKFQIRQSYSAEKDQCIEFLEKFSEDSNEYKYLDKIKAIIQRKSKQIEIELDDLISFESPNSTLVKNIEKNTMRYCDIFAEAVDQIIQKISPEIPQIDIEDVNDIITTFRQQAEKNEDSQNTSNNFPPDLLRRFEIRIIPRKKTKVTKLRQVKSNCVGKLVKVRGIITRITQVKPEIKVATYTCETCPNEIYQEVTSQNFIPLSECPYCKSNGVTSVLQLQTRGSKFEKFQELKLQEISSEVPTGNIPRILTVNLHGELTRKCSPGDGVTISGVFLPRPFTGFRALKAGLITDTYLEAMQIEKEKKTYSELTQYSEQEMIQKIETSSKDPDIYTRLAQSLAPEIYGHLDIKKAMLLLLVAGQTKEMSDGMKIRGNINVLLVGDPGVAKSQLLKHITQISPRGIYTTGKGSSVHRDEKVFVKIGKEILLESIGNIIDKQLENNSQKKMEQNSILAKPKQPLEVLSVSPTGNVKFSKVYCVSKHLSQENLIKITTRFGSKIIATKDHSFLIRGTNGCIIPQKGNQLKKFDKIPILKKLRIDKKMIVEKIQIYDIFNNKQKKKIISKIHNKPLSKLTNEEKYQINTVYCKLENSKEDVNNTIILDFHLGFLLAAFLTNGTKVSEKTCKISSSNEEYLNFCREIIQSKFKYKCKIVEEGNSKFLEIGSYIVSSLLLNLSRNQEGDEEIIEQILLSRDSCVFGMISGFFNNTEKMIQFKGTRSGFAMNSSKLAQKFQLLLNRIGVDSRILISLNEETLQKQYQMDYKEKKILVDYGNGNITQIPFKKLVYNGTPKILFQMKYEEKIKLSNQNKTYQYCVLVEAKYSRFFGYQFEGDHLESGINDEKNKISKDVMFDDIIGIEEIPKSKHEWVYDFAVDNESFMLSNGIFVHNSGVGLTAAVLQDSVTKEFVLEGGALVLGDMGVCCIDEFDKMDEYDRTAIYEVMEQQSVSIAKAGITATLNARTSILAAANPSHGRYNPRRPITENINLPIALMSRFDLIFILIDKPELNSDLILARHIAHVHQYGTPPDLGFEPFSTDFIRAYIAQAKQIDPYVPEELSSYIVESYVSLRKNDGFLQMANINNQMDQTNNDEKMNEKENNERNINQSTISQTDEPITPRTLLSILRLSQALARIHFSEVVKREHVDEAIRLFYISKASVDDPNYTITSSTSKTKIPQRYPDPKTAIYNIIRDAAVVPDDTNEGATKSVKYEDILPRVLSRGFTQNQLDNCLEEYEKWNILQLNSNRTIIKFIV</sequence>
<dbReference type="GO" id="GO:0016539">
    <property type="term" value="P:intein-mediated protein splicing"/>
    <property type="evidence" value="ECO:0007669"/>
    <property type="project" value="InterPro"/>
</dbReference>
<dbReference type="InterPro" id="IPR006142">
    <property type="entry name" value="INTEIN"/>
</dbReference>
<dbReference type="GO" id="GO:0017116">
    <property type="term" value="F:single-stranded DNA helicase activity"/>
    <property type="evidence" value="ECO:0007669"/>
    <property type="project" value="TreeGrafter"/>
</dbReference>
<dbReference type="InterPro" id="IPR036844">
    <property type="entry name" value="Hint_dom_sf"/>
</dbReference>
<organism evidence="14 15">
    <name type="scientific">Anaeramoeba ignava</name>
    <name type="common">Anaerobic marine amoeba</name>
    <dbReference type="NCBI Taxonomy" id="1746090"/>
    <lineage>
        <taxon>Eukaryota</taxon>
        <taxon>Metamonada</taxon>
        <taxon>Anaeramoebidae</taxon>
        <taxon>Anaeramoeba</taxon>
    </lineage>
</organism>
<dbReference type="Pfam" id="PF24901">
    <property type="entry name" value="WHD_MCM7"/>
    <property type="match status" value="1"/>
</dbReference>
<dbReference type="InterPro" id="IPR003586">
    <property type="entry name" value="Hint_dom_C"/>
</dbReference>
<dbReference type="PANTHER" id="PTHR11630:SF26">
    <property type="entry name" value="DNA REPLICATION LICENSING FACTOR MCM7"/>
    <property type="match status" value="1"/>
</dbReference>
<dbReference type="PROSITE" id="PS50817">
    <property type="entry name" value="INTEIN_N_TER"/>
    <property type="match status" value="1"/>
</dbReference>
<evidence type="ECO:0000256" key="5">
    <source>
        <dbReference type="ARBA" id="ARBA00022801"/>
    </source>
</evidence>
<dbReference type="SUPFAM" id="SSF51294">
    <property type="entry name" value="Hedgehog/intein (Hint) domain"/>
    <property type="match status" value="1"/>
</dbReference>
<dbReference type="SMART" id="SM00350">
    <property type="entry name" value="MCM"/>
    <property type="match status" value="1"/>
</dbReference>
<evidence type="ECO:0000256" key="7">
    <source>
        <dbReference type="ARBA" id="ARBA00022813"/>
    </source>
</evidence>
<dbReference type="InterPro" id="IPR018525">
    <property type="entry name" value="MCM_CS"/>
</dbReference>
<dbReference type="EMBL" id="JAPDFW010000084">
    <property type="protein sequence ID" value="KAJ5071925.1"/>
    <property type="molecule type" value="Genomic_DNA"/>
</dbReference>
<dbReference type="NCBIfam" id="TIGR01443">
    <property type="entry name" value="intein_Cterm"/>
    <property type="match status" value="1"/>
</dbReference>
<dbReference type="Gene3D" id="2.20.28.10">
    <property type="match status" value="1"/>
</dbReference>
<dbReference type="GO" id="GO:0042555">
    <property type="term" value="C:MCM complex"/>
    <property type="evidence" value="ECO:0007669"/>
    <property type="project" value="InterPro"/>
</dbReference>
<dbReference type="InterPro" id="IPR033762">
    <property type="entry name" value="MCM_OB"/>
</dbReference>
<dbReference type="Gene3D" id="3.40.50.300">
    <property type="entry name" value="P-loop containing nucleotide triphosphate hydrolases"/>
    <property type="match status" value="2"/>
</dbReference>
<dbReference type="InterPro" id="IPR031327">
    <property type="entry name" value="MCM"/>
</dbReference>
<evidence type="ECO:0000256" key="12">
    <source>
        <dbReference type="ARBA" id="ARBA00023306"/>
    </source>
</evidence>
<dbReference type="InterPro" id="IPR001208">
    <property type="entry name" value="MCM_dom"/>
</dbReference>
<dbReference type="Gene3D" id="2.170.16.10">
    <property type="entry name" value="Hedgehog/Intein (Hint) domain"/>
    <property type="match status" value="2"/>
</dbReference>
<dbReference type="OrthoDB" id="3207464at2759"/>
<gene>
    <name evidence="14" type="ORF">M0811_09824</name>
</gene>
<dbReference type="InterPro" id="IPR003587">
    <property type="entry name" value="Hint_dom_N"/>
</dbReference>
<evidence type="ECO:0000313" key="14">
    <source>
        <dbReference type="EMBL" id="KAJ5071925.1"/>
    </source>
</evidence>
<comment type="caution">
    <text evidence="14">The sequence shown here is derived from an EMBL/GenBank/DDBJ whole genome shotgun (WGS) entry which is preliminary data.</text>
</comment>
<dbReference type="Gene3D" id="2.40.50.140">
    <property type="entry name" value="Nucleic acid-binding proteins"/>
    <property type="match status" value="1"/>
</dbReference>
<keyword evidence="9" id="KW-0651">Protein splicing</keyword>
<protein>
    <recommendedName>
        <fullName evidence="2">DNA helicase</fullName>
        <ecNumber evidence="2">3.6.4.12</ecNumber>
    </recommendedName>
</protein>
<dbReference type="SMART" id="SM00305">
    <property type="entry name" value="HintC"/>
    <property type="match status" value="1"/>
</dbReference>
<accession>A0A9Q0LHF9</accession>
<dbReference type="InterPro" id="IPR027417">
    <property type="entry name" value="P-loop_NTPase"/>
</dbReference>
<dbReference type="GO" id="GO:0016787">
    <property type="term" value="F:hydrolase activity"/>
    <property type="evidence" value="ECO:0007669"/>
    <property type="project" value="UniProtKB-KW"/>
</dbReference>
<evidence type="ECO:0000256" key="8">
    <source>
        <dbReference type="ARBA" id="ARBA00022840"/>
    </source>
</evidence>
<dbReference type="SUPFAM" id="SSF50249">
    <property type="entry name" value="Nucleic acid-binding proteins"/>
    <property type="match status" value="1"/>
</dbReference>
<evidence type="ECO:0000256" key="9">
    <source>
        <dbReference type="ARBA" id="ARBA00023000"/>
    </source>
</evidence>
<dbReference type="GO" id="GO:0003697">
    <property type="term" value="F:single-stranded DNA binding"/>
    <property type="evidence" value="ECO:0007669"/>
    <property type="project" value="TreeGrafter"/>
</dbReference>
<keyword evidence="10" id="KW-0238">DNA-binding</keyword>
<keyword evidence="11" id="KW-0539">Nucleus</keyword>
<dbReference type="PROSITE" id="PS00847">
    <property type="entry name" value="MCM_1"/>
    <property type="match status" value="1"/>
</dbReference>
<dbReference type="PROSITE" id="PS50818">
    <property type="entry name" value="INTEIN_C_TER"/>
    <property type="match status" value="1"/>
</dbReference>
<evidence type="ECO:0000259" key="13">
    <source>
        <dbReference type="PROSITE" id="PS50051"/>
    </source>
</evidence>
<dbReference type="InterPro" id="IPR027925">
    <property type="entry name" value="MCM_N"/>
</dbReference>
<reference evidence="14" key="1">
    <citation type="submission" date="2022-10" db="EMBL/GenBank/DDBJ databases">
        <title>Novel sulphate-reducing endosymbionts in the free-living metamonad Anaeramoeba.</title>
        <authorList>
            <person name="Jerlstrom-Hultqvist J."/>
            <person name="Cepicka I."/>
            <person name="Gallot-Lavallee L."/>
            <person name="Salas-Leiva D."/>
            <person name="Curtis B.A."/>
            <person name="Zahonova K."/>
            <person name="Pipaliya S."/>
            <person name="Dacks J."/>
            <person name="Roger A.J."/>
        </authorList>
    </citation>
    <scope>NUCLEOTIDE SEQUENCE</scope>
    <source>
        <strain evidence="14">BMAN</strain>
    </source>
</reference>
<dbReference type="PANTHER" id="PTHR11630">
    <property type="entry name" value="DNA REPLICATION LICENSING FACTOR MCM FAMILY MEMBER"/>
    <property type="match status" value="1"/>
</dbReference>
<comment type="subcellular location">
    <subcellularLocation>
        <location evidence="1">Nucleus</location>
    </subcellularLocation>
</comment>
<dbReference type="InterPro" id="IPR041562">
    <property type="entry name" value="MCM_lid"/>
</dbReference>